<accession>A0ACC2PL65</accession>
<comment type="caution">
    <text evidence="1">The sequence shown here is derived from an EMBL/GenBank/DDBJ whole genome shotgun (WGS) entry which is preliminary data.</text>
</comment>
<keyword evidence="2" id="KW-1185">Reference proteome</keyword>
<dbReference type="EMBL" id="CM056741">
    <property type="protein sequence ID" value="KAJ8683788.1"/>
    <property type="molecule type" value="Genomic_DNA"/>
</dbReference>
<organism evidence="1 2">
    <name type="scientific">Eretmocerus hayati</name>
    <dbReference type="NCBI Taxonomy" id="131215"/>
    <lineage>
        <taxon>Eukaryota</taxon>
        <taxon>Metazoa</taxon>
        <taxon>Ecdysozoa</taxon>
        <taxon>Arthropoda</taxon>
        <taxon>Hexapoda</taxon>
        <taxon>Insecta</taxon>
        <taxon>Pterygota</taxon>
        <taxon>Neoptera</taxon>
        <taxon>Endopterygota</taxon>
        <taxon>Hymenoptera</taxon>
        <taxon>Apocrita</taxon>
        <taxon>Proctotrupomorpha</taxon>
        <taxon>Chalcidoidea</taxon>
        <taxon>Aphelinidae</taxon>
        <taxon>Aphelininae</taxon>
        <taxon>Eretmocerus</taxon>
    </lineage>
</organism>
<reference evidence="1" key="1">
    <citation type="submission" date="2023-04" db="EMBL/GenBank/DDBJ databases">
        <title>A chromosome-level genome assembly of the parasitoid wasp Eretmocerus hayati.</title>
        <authorList>
            <person name="Zhong Y."/>
            <person name="Liu S."/>
            <person name="Liu Y."/>
        </authorList>
    </citation>
    <scope>NUCLEOTIDE SEQUENCE</scope>
    <source>
        <strain evidence="1">ZJU_SS_LIU_2023</strain>
    </source>
</reference>
<evidence type="ECO:0000313" key="2">
    <source>
        <dbReference type="Proteomes" id="UP001239111"/>
    </source>
</evidence>
<gene>
    <name evidence="1" type="ORF">QAD02_019580</name>
</gene>
<name>A0ACC2PL65_9HYME</name>
<sequence>MEGTTQYDVEDNSDLEIVSEQIQPIRRRNDFKATPTIKKKAKIQINSVNDVGTTQGSYIKEEINISEASDSSDTDSSDDLQIEKCIIRRPSNAGVGRRMMNRNIHNSNGSLSSILLSCPKCEKIKTVYSTTMRSSCKDCHEDMDFVCEKCNNKYDSMPALYRHKKFQCRFNVPGGLSLYESFIKKCTSCSELRKEWRNKDLQKCPSCESPMDFNCIICSKWYMSHSGAYAHAKNECQTRAKTYYCHECNFKTTMYKSFLKHSRCAHLNLMRPDMSCAKCGLAFNNPKELKQHQFGCGSELYQCTFCVFKTESQEILREHTIQLHSNYSLQQSIEDIVNDVTIDGKSLVDEAHQTFNSANHDNHSTQNIAAVGTENGSLDDLDIAEASEAHCSSCNKVVEFSVGCSLRCKCGTILDYACKLCDRLFKNRQQLYRHIRRKHGKTKRVCKNCGRQFGLVGDATQHSKICGQEGFRYSCTMCSFVTNYRKNLQTHMNNIHTSNPSFHECNRCGAKYKCPKSFKRHQARCAGQ</sequence>
<proteinExistence type="predicted"/>
<evidence type="ECO:0000313" key="1">
    <source>
        <dbReference type="EMBL" id="KAJ8683788.1"/>
    </source>
</evidence>
<protein>
    <submittedName>
        <fullName evidence="1">Uncharacterized protein</fullName>
    </submittedName>
</protein>
<dbReference type="Proteomes" id="UP001239111">
    <property type="component" value="Chromosome 1"/>
</dbReference>